<dbReference type="KEGG" id="csx:CSING_04565"/>
<proteinExistence type="predicted"/>
<accession>A0A0B6EZS6</accession>
<dbReference type="AlphaFoldDB" id="A0A0B6EZS6"/>
<keyword evidence="2" id="KW-1133">Transmembrane helix</keyword>
<protein>
    <submittedName>
        <fullName evidence="3">Uncharacterized protein</fullName>
    </submittedName>
</protein>
<keyword evidence="2" id="KW-0472">Membrane</keyword>
<dbReference type="Proteomes" id="UP000031890">
    <property type="component" value="Chromosome"/>
</dbReference>
<feature type="transmembrane region" description="Helical" evidence="2">
    <location>
        <begin position="51"/>
        <end position="71"/>
    </location>
</feature>
<evidence type="ECO:0000313" key="4">
    <source>
        <dbReference type="Proteomes" id="UP000031890"/>
    </source>
</evidence>
<sequence>MLVMIAVVLNRLSKDFMTTPGFGTNSYSEQHDLTPASAHPASAASEQRNNVPIMCAIAILVALMISGIVIWNDVRSTSQEIPVAGENSDTAVASEDPELEPKDSAAEEASPITDAAADNDAAADASDVAAVPPGLTAAGWSDFPEARCQNRESMVFAAAGSDPNSHIVICESHDSLVYRGVWSSGAAFGPARGNGTDFSAAIVDPASGATTGSVLTIRGKDYAIDGDTGVFDVYWPK</sequence>
<evidence type="ECO:0000313" key="3">
    <source>
        <dbReference type="EMBL" id="AJI78454.1"/>
    </source>
</evidence>
<organism evidence="3 4">
    <name type="scientific">Corynebacterium singulare</name>
    <dbReference type="NCBI Taxonomy" id="161899"/>
    <lineage>
        <taxon>Bacteria</taxon>
        <taxon>Bacillati</taxon>
        <taxon>Actinomycetota</taxon>
        <taxon>Actinomycetes</taxon>
        <taxon>Mycobacteriales</taxon>
        <taxon>Corynebacteriaceae</taxon>
        <taxon>Corynebacterium</taxon>
    </lineage>
</organism>
<feature type="region of interest" description="Disordered" evidence="1">
    <location>
        <begin position="83"/>
        <end position="110"/>
    </location>
</feature>
<gene>
    <name evidence="3" type="ORF">CSING_04565</name>
</gene>
<evidence type="ECO:0000256" key="1">
    <source>
        <dbReference type="SAM" id="MobiDB-lite"/>
    </source>
</evidence>
<dbReference type="HOGENOM" id="CLU_1169107_0_0_11"/>
<name>A0A0B6EZS6_9CORY</name>
<reference evidence="3 4" key="1">
    <citation type="journal article" date="2015" name="Genome Announc.">
        <title>Complete Genome Sequence and Annotation of Corynebacterium singulare DSM 44357, Isolated from a Human Semen Specimen.</title>
        <authorList>
            <person name="Merten M."/>
            <person name="Brinkrolf K."/>
            <person name="Albersmeier A."/>
            <person name="Kutter Y."/>
            <person name="Ruckert C."/>
            <person name="Tauch A."/>
        </authorList>
    </citation>
    <scope>NUCLEOTIDE SEQUENCE [LARGE SCALE GENOMIC DNA]</scope>
    <source>
        <strain evidence="3">IBS B52218</strain>
    </source>
</reference>
<dbReference type="EMBL" id="CP010827">
    <property type="protein sequence ID" value="AJI78454.1"/>
    <property type="molecule type" value="Genomic_DNA"/>
</dbReference>
<evidence type="ECO:0000256" key="2">
    <source>
        <dbReference type="SAM" id="Phobius"/>
    </source>
</evidence>
<keyword evidence="2" id="KW-0812">Transmembrane</keyword>